<reference evidence="6 7" key="1">
    <citation type="submission" date="2011-08" db="EMBL/GenBank/DDBJ databases">
        <title>The Genome Sequence of Clostridium orbiscindens 1_3_50AFAA.</title>
        <authorList>
            <consortium name="The Broad Institute Genome Sequencing Platform"/>
            <person name="Earl A."/>
            <person name="Ward D."/>
            <person name="Feldgarden M."/>
            <person name="Gevers D."/>
            <person name="Daigneault M."/>
            <person name="Strauss J."/>
            <person name="Allen-Vercoe E."/>
            <person name="Young S.K."/>
            <person name="Zeng Q."/>
            <person name="Gargeya S."/>
            <person name="Fitzgerald M."/>
            <person name="Haas B."/>
            <person name="Abouelleil A."/>
            <person name="Alvarado L."/>
            <person name="Arachchi H.M."/>
            <person name="Berlin A."/>
            <person name="Brown A."/>
            <person name="Chapman S.B."/>
            <person name="Chen Z."/>
            <person name="Dunbar C."/>
            <person name="Freedman E."/>
            <person name="Gearin G."/>
            <person name="Gellesch M."/>
            <person name="Goldberg J."/>
            <person name="Griggs A."/>
            <person name="Gujja S."/>
            <person name="Heiman D."/>
            <person name="Howarth C."/>
            <person name="Larson L."/>
            <person name="Lui A."/>
            <person name="MacDonald P.J.P."/>
            <person name="Montmayeur A."/>
            <person name="Murphy C."/>
            <person name="Neiman D."/>
            <person name="Pearson M."/>
            <person name="Priest M."/>
            <person name="Roberts A."/>
            <person name="Saif S."/>
            <person name="Shea T."/>
            <person name="Shenoy N."/>
            <person name="Sisk P."/>
            <person name="Stolte C."/>
            <person name="Sykes S."/>
            <person name="Wortman J."/>
            <person name="Nusbaum C."/>
            <person name="Birren B."/>
        </authorList>
    </citation>
    <scope>NUCLEOTIDE SEQUENCE [LARGE SCALE GENOMIC DNA]</scope>
    <source>
        <strain evidence="6 7">1_3_50AFAA</strain>
    </source>
</reference>
<organism evidence="6 7">
    <name type="scientific">Flavonifractor plautii 1_3_50AFAA</name>
    <dbReference type="NCBI Taxonomy" id="742738"/>
    <lineage>
        <taxon>Bacteria</taxon>
        <taxon>Bacillati</taxon>
        <taxon>Bacillota</taxon>
        <taxon>Clostridia</taxon>
        <taxon>Eubacteriales</taxon>
        <taxon>Oscillospiraceae</taxon>
        <taxon>Flavonifractor</taxon>
    </lineage>
</organism>
<dbReference type="InterPro" id="IPR029479">
    <property type="entry name" value="Nitroreductase"/>
</dbReference>
<dbReference type="eggNOG" id="COG0778">
    <property type="taxonomic scope" value="Bacteria"/>
</dbReference>
<dbReference type="Gene3D" id="3.40.109.10">
    <property type="entry name" value="NADH Oxidase"/>
    <property type="match status" value="1"/>
</dbReference>
<evidence type="ECO:0000256" key="2">
    <source>
        <dbReference type="ARBA" id="ARBA00022643"/>
    </source>
</evidence>
<keyword evidence="1" id="KW-0285">Flavoprotein</keyword>
<dbReference type="HOGENOM" id="CLU_070764_7_0_9"/>
<dbReference type="PATRIC" id="fig|742738.3.peg.477"/>
<evidence type="ECO:0000256" key="1">
    <source>
        <dbReference type="ARBA" id="ARBA00022630"/>
    </source>
</evidence>
<evidence type="ECO:0000256" key="3">
    <source>
        <dbReference type="ARBA" id="ARBA00023002"/>
    </source>
</evidence>
<keyword evidence="3" id="KW-0560">Oxidoreductase</keyword>
<dbReference type="PANTHER" id="PTHR23026:SF90">
    <property type="entry name" value="IODOTYROSINE DEIODINASE 1"/>
    <property type="match status" value="1"/>
</dbReference>
<dbReference type="EMBL" id="ADLO01000016">
    <property type="protein sequence ID" value="KGF57090.1"/>
    <property type="molecule type" value="Genomic_DNA"/>
</dbReference>
<comment type="caution">
    <text evidence="6">The sequence shown here is derived from an EMBL/GenBank/DDBJ whole genome shotgun (WGS) entry which is preliminary data.</text>
</comment>
<dbReference type="Proteomes" id="UP000029585">
    <property type="component" value="Unassembled WGS sequence"/>
</dbReference>
<evidence type="ECO:0000259" key="5">
    <source>
        <dbReference type="Pfam" id="PF00881"/>
    </source>
</evidence>
<gene>
    <name evidence="6" type="ORF">HMPREF9460_00455</name>
</gene>
<dbReference type="PANTHER" id="PTHR23026">
    <property type="entry name" value="NADPH NITROREDUCTASE"/>
    <property type="match status" value="1"/>
</dbReference>
<keyword evidence="7" id="KW-1185">Reference proteome</keyword>
<dbReference type="GO" id="GO:0016491">
    <property type="term" value="F:oxidoreductase activity"/>
    <property type="evidence" value="ECO:0007669"/>
    <property type="project" value="UniProtKB-KW"/>
</dbReference>
<dbReference type="AlphaFoldDB" id="A0A096BD77"/>
<evidence type="ECO:0000313" key="6">
    <source>
        <dbReference type="EMBL" id="KGF57090.1"/>
    </source>
</evidence>
<dbReference type="RefSeq" id="WP_044938631.1">
    <property type="nucleotide sequence ID" value="NZ_KN174161.1"/>
</dbReference>
<proteinExistence type="predicted"/>
<protein>
    <recommendedName>
        <fullName evidence="5">Nitroreductase domain-containing protein</fullName>
    </recommendedName>
</protein>
<feature type="domain" description="Nitroreductase" evidence="5">
    <location>
        <begin position="9"/>
        <end position="162"/>
    </location>
</feature>
<keyword evidence="4" id="KW-0472">Membrane</keyword>
<keyword evidence="4" id="KW-0812">Transmembrane</keyword>
<accession>A0A096BD77</accession>
<dbReference type="SUPFAM" id="SSF55469">
    <property type="entry name" value="FMN-dependent nitroreductase-like"/>
    <property type="match status" value="1"/>
</dbReference>
<name>A0A096BD77_FLAPL</name>
<keyword evidence="2" id="KW-0288">FMN</keyword>
<evidence type="ECO:0000313" key="7">
    <source>
        <dbReference type="Proteomes" id="UP000029585"/>
    </source>
</evidence>
<sequence>MEIQQAIEIRRSIRAYGDRPVEREKLEAVLRAGNQAPIFGRLHMSVFAGPEQLQAVDAAAVAGMARSGVPFLENLAAQEGYHPLYGAAALVVLSAPGGLDEKGFNMANVSCAAENMLLAAAGLGLGSCFLMGPMAAFSDPALRARLELPEGYEPLVGVALGYAALERPAAPERTDAGITWCR</sequence>
<dbReference type="InterPro" id="IPR050627">
    <property type="entry name" value="Nitroreductase/BluB"/>
</dbReference>
<dbReference type="InterPro" id="IPR000415">
    <property type="entry name" value="Nitroreductase-like"/>
</dbReference>
<keyword evidence="4" id="KW-1133">Transmembrane helix</keyword>
<dbReference type="Pfam" id="PF00881">
    <property type="entry name" value="Nitroreductase"/>
    <property type="match status" value="1"/>
</dbReference>
<feature type="transmembrane region" description="Helical" evidence="4">
    <location>
        <begin position="116"/>
        <end position="137"/>
    </location>
</feature>
<evidence type="ECO:0000256" key="4">
    <source>
        <dbReference type="SAM" id="Phobius"/>
    </source>
</evidence>